<protein>
    <submittedName>
        <fullName evidence="6">Electron transport protein/SenC</fullName>
    </submittedName>
</protein>
<comment type="similarity">
    <text evidence="1">Belongs to the SCO1/2 family.</text>
</comment>
<feature type="disulfide bond" description="Redox-active" evidence="4">
    <location>
        <begin position="37"/>
        <end position="43"/>
    </location>
</feature>
<dbReference type="Pfam" id="PF02630">
    <property type="entry name" value="SCO1-SenC"/>
    <property type="match status" value="1"/>
</dbReference>
<dbReference type="eggNOG" id="COG1999">
    <property type="taxonomic scope" value="Bacteria"/>
</dbReference>
<dbReference type="Gene3D" id="3.40.30.10">
    <property type="entry name" value="Glutaredoxin"/>
    <property type="match status" value="1"/>
</dbReference>
<name>B4D6D0_9BACT</name>
<proteinExistence type="inferred from homology"/>
<feature type="binding site" evidence="3">
    <location>
        <position position="43"/>
    </location>
    <ligand>
        <name>Cu cation</name>
        <dbReference type="ChEBI" id="CHEBI:23378"/>
    </ligand>
</feature>
<evidence type="ECO:0000256" key="3">
    <source>
        <dbReference type="PIRSR" id="PIRSR603782-1"/>
    </source>
</evidence>
<sequence>MGDLLPDVPLRREDGQEFHLRDFHGEAVAITFFYSRCSAATFCPLVGRNFNIAQELLTKMGVGGKCHLLSISLDPAHDTTEVLAAYAKGYKADGQLWTFAAASKEDLRRLGDSIGLEYQRVGERIDHNLRTVIVDASGHIRHIFRGGEWTPQELAAELVTTARRYR</sequence>
<evidence type="ECO:0000313" key="7">
    <source>
        <dbReference type="Proteomes" id="UP000005824"/>
    </source>
</evidence>
<dbReference type="InterPro" id="IPR036249">
    <property type="entry name" value="Thioredoxin-like_sf"/>
</dbReference>
<gene>
    <name evidence="6" type="ORF">CfE428DRAFT_4470</name>
</gene>
<accession>B4D6D0</accession>
<dbReference type="CDD" id="cd02968">
    <property type="entry name" value="SCO"/>
    <property type="match status" value="1"/>
</dbReference>
<evidence type="ECO:0000259" key="5">
    <source>
        <dbReference type="PROSITE" id="PS51352"/>
    </source>
</evidence>
<feature type="binding site" evidence="3">
    <location>
        <position position="37"/>
    </location>
    <ligand>
        <name>Cu cation</name>
        <dbReference type="ChEBI" id="CHEBI:23378"/>
    </ligand>
</feature>
<dbReference type="PROSITE" id="PS51352">
    <property type="entry name" value="THIOREDOXIN_2"/>
    <property type="match status" value="1"/>
</dbReference>
<dbReference type="PANTHER" id="PTHR12151:SF25">
    <property type="entry name" value="LINALOOL DEHYDRATASE_ISOMERASE DOMAIN-CONTAINING PROTEIN"/>
    <property type="match status" value="1"/>
</dbReference>
<dbReference type="GO" id="GO:0046872">
    <property type="term" value="F:metal ion binding"/>
    <property type="evidence" value="ECO:0007669"/>
    <property type="project" value="UniProtKB-KW"/>
</dbReference>
<evidence type="ECO:0000256" key="4">
    <source>
        <dbReference type="PIRSR" id="PIRSR603782-2"/>
    </source>
</evidence>
<keyword evidence="7" id="KW-1185">Reference proteome</keyword>
<organism evidence="6 7">
    <name type="scientific">Chthoniobacter flavus Ellin428</name>
    <dbReference type="NCBI Taxonomy" id="497964"/>
    <lineage>
        <taxon>Bacteria</taxon>
        <taxon>Pseudomonadati</taxon>
        <taxon>Verrucomicrobiota</taxon>
        <taxon>Spartobacteria</taxon>
        <taxon>Chthoniobacterales</taxon>
        <taxon>Chthoniobacteraceae</taxon>
        <taxon>Chthoniobacter</taxon>
    </lineage>
</organism>
<feature type="domain" description="Thioredoxin" evidence="5">
    <location>
        <begin position="1"/>
        <end position="164"/>
    </location>
</feature>
<keyword evidence="2 3" id="KW-0186">Copper</keyword>
<evidence type="ECO:0000313" key="6">
    <source>
        <dbReference type="EMBL" id="EDY18039.1"/>
    </source>
</evidence>
<dbReference type="AlphaFoldDB" id="B4D6D0"/>
<dbReference type="InterPro" id="IPR003782">
    <property type="entry name" value="SCO1/SenC"/>
</dbReference>
<evidence type="ECO:0000256" key="1">
    <source>
        <dbReference type="ARBA" id="ARBA00010996"/>
    </source>
</evidence>
<keyword evidence="3" id="KW-0479">Metal-binding</keyword>
<dbReference type="STRING" id="497964.CfE428DRAFT_4470"/>
<dbReference type="PANTHER" id="PTHR12151">
    <property type="entry name" value="ELECTRON TRANSPORT PROTIN SCO1/SENC FAMILY MEMBER"/>
    <property type="match status" value="1"/>
</dbReference>
<dbReference type="SUPFAM" id="SSF52833">
    <property type="entry name" value="Thioredoxin-like"/>
    <property type="match status" value="1"/>
</dbReference>
<dbReference type="InParanoid" id="B4D6D0"/>
<dbReference type="EMBL" id="ABVL01000015">
    <property type="protein sequence ID" value="EDY18039.1"/>
    <property type="molecule type" value="Genomic_DNA"/>
</dbReference>
<feature type="binding site" evidence="3">
    <location>
        <position position="127"/>
    </location>
    <ligand>
        <name>Cu cation</name>
        <dbReference type="ChEBI" id="CHEBI:23378"/>
    </ligand>
</feature>
<keyword evidence="4" id="KW-1015">Disulfide bond</keyword>
<evidence type="ECO:0000256" key="2">
    <source>
        <dbReference type="ARBA" id="ARBA00023008"/>
    </source>
</evidence>
<comment type="caution">
    <text evidence="6">The sequence shown here is derived from an EMBL/GenBank/DDBJ whole genome shotgun (WGS) entry which is preliminary data.</text>
</comment>
<dbReference type="Proteomes" id="UP000005824">
    <property type="component" value="Unassembled WGS sequence"/>
</dbReference>
<reference evidence="6 7" key="1">
    <citation type="journal article" date="2011" name="J. Bacteriol.">
        <title>Genome sequence of Chthoniobacter flavus Ellin428, an aerobic heterotrophic soil bacterium.</title>
        <authorList>
            <person name="Kant R."/>
            <person name="van Passel M.W."/>
            <person name="Palva A."/>
            <person name="Lucas S."/>
            <person name="Lapidus A."/>
            <person name="Glavina Del Rio T."/>
            <person name="Dalin E."/>
            <person name="Tice H."/>
            <person name="Bruce D."/>
            <person name="Goodwin L."/>
            <person name="Pitluck S."/>
            <person name="Larimer F.W."/>
            <person name="Land M.L."/>
            <person name="Hauser L."/>
            <person name="Sangwan P."/>
            <person name="de Vos W.M."/>
            <person name="Janssen P.H."/>
            <person name="Smidt H."/>
        </authorList>
    </citation>
    <scope>NUCLEOTIDE SEQUENCE [LARGE SCALE GENOMIC DNA]</scope>
    <source>
        <strain evidence="6 7">Ellin428</strain>
    </source>
</reference>
<dbReference type="InterPro" id="IPR013766">
    <property type="entry name" value="Thioredoxin_domain"/>
</dbReference>